<proteinExistence type="predicted"/>
<sequence>MKDIGAASTEDHHHTHSHHRHSHSHGHNSHITAAAIAAKKGKPQQHHNHAVVMAKGSHYQPGLLSDLPPAPRNFTCFCSGDQPGTIPDSIISRGVQVLPRDTASLSTTPSESPRAQATSRLSTASCPTPKVRHILCPILTPTPLPIHLSPLYPILTQPHPVLSSPNPSSLPLPRCLPLALSHQCWEVKAYCSSTPSLSSMVLGEVLYWIPMVP</sequence>
<feature type="compositionally biased region" description="Basic and acidic residues" evidence="1">
    <location>
        <begin position="1"/>
        <end position="13"/>
    </location>
</feature>
<evidence type="ECO:0000313" key="2">
    <source>
        <dbReference type="EMBL" id="CDQ93553.1"/>
    </source>
</evidence>
<dbReference type="EMBL" id="FR915449">
    <property type="protein sequence ID" value="CDQ93553.1"/>
    <property type="molecule type" value="Genomic_DNA"/>
</dbReference>
<gene>
    <name evidence="2" type="ORF">GSONMT00027380001</name>
</gene>
<dbReference type="Proteomes" id="UP000193380">
    <property type="component" value="Unassembled WGS sequence"/>
</dbReference>
<evidence type="ECO:0000256" key="1">
    <source>
        <dbReference type="SAM" id="MobiDB-lite"/>
    </source>
</evidence>
<feature type="region of interest" description="Disordered" evidence="1">
    <location>
        <begin position="102"/>
        <end position="123"/>
    </location>
</feature>
<reference evidence="2" key="1">
    <citation type="journal article" date="2014" name="Nat. Commun.">
        <title>The rainbow trout genome provides novel insights into evolution after whole-genome duplication in vertebrates.</title>
        <authorList>
            <person name="Berthelot C."/>
            <person name="Brunet F."/>
            <person name="Chalopin D."/>
            <person name="Juanchich A."/>
            <person name="Bernard M."/>
            <person name="Noel B."/>
            <person name="Bento P."/>
            <person name="Da Silva C."/>
            <person name="Labadie K."/>
            <person name="Alberti A."/>
            <person name="Aury J.M."/>
            <person name="Louis A."/>
            <person name="Dehais P."/>
            <person name="Bardou P."/>
            <person name="Montfort J."/>
            <person name="Klopp C."/>
            <person name="Cabau C."/>
            <person name="Gaspin C."/>
            <person name="Thorgaard G.H."/>
            <person name="Boussaha M."/>
            <person name="Quillet E."/>
            <person name="Guyomard R."/>
            <person name="Galiana D."/>
            <person name="Bobe J."/>
            <person name="Volff J.N."/>
            <person name="Genet C."/>
            <person name="Wincker P."/>
            <person name="Jaillon O."/>
            <person name="Roest Crollius H."/>
            <person name="Guiguen Y."/>
        </authorList>
    </citation>
    <scope>NUCLEOTIDE SEQUENCE [LARGE SCALE GENOMIC DNA]</scope>
</reference>
<dbReference type="STRING" id="8022.A0A060YNU8"/>
<dbReference type="AlphaFoldDB" id="A0A060YNU8"/>
<organism evidence="2 3">
    <name type="scientific">Oncorhynchus mykiss</name>
    <name type="common">Rainbow trout</name>
    <name type="synonym">Salmo gairdneri</name>
    <dbReference type="NCBI Taxonomy" id="8022"/>
    <lineage>
        <taxon>Eukaryota</taxon>
        <taxon>Metazoa</taxon>
        <taxon>Chordata</taxon>
        <taxon>Craniata</taxon>
        <taxon>Vertebrata</taxon>
        <taxon>Euteleostomi</taxon>
        <taxon>Actinopterygii</taxon>
        <taxon>Neopterygii</taxon>
        <taxon>Teleostei</taxon>
        <taxon>Protacanthopterygii</taxon>
        <taxon>Salmoniformes</taxon>
        <taxon>Salmonidae</taxon>
        <taxon>Salmoninae</taxon>
        <taxon>Oncorhynchus</taxon>
    </lineage>
</organism>
<evidence type="ECO:0000313" key="3">
    <source>
        <dbReference type="Proteomes" id="UP000193380"/>
    </source>
</evidence>
<dbReference type="PaxDb" id="8022-A0A060YNU8"/>
<name>A0A060YNU8_ONCMY</name>
<reference evidence="2" key="2">
    <citation type="submission" date="2014-03" db="EMBL/GenBank/DDBJ databases">
        <authorList>
            <person name="Genoscope - CEA"/>
        </authorList>
    </citation>
    <scope>NUCLEOTIDE SEQUENCE</scope>
</reference>
<feature type="region of interest" description="Disordered" evidence="1">
    <location>
        <begin position="1"/>
        <end position="30"/>
    </location>
</feature>
<accession>A0A060YNU8</accession>
<feature type="compositionally biased region" description="Basic residues" evidence="1">
    <location>
        <begin position="14"/>
        <end position="28"/>
    </location>
</feature>
<protein>
    <submittedName>
        <fullName evidence="2">Uncharacterized protein</fullName>
    </submittedName>
</protein>
<feature type="compositionally biased region" description="Polar residues" evidence="1">
    <location>
        <begin position="103"/>
        <end position="123"/>
    </location>
</feature>